<name>A0A1S3J8U7_LINAN</name>
<evidence type="ECO:0000256" key="5">
    <source>
        <dbReference type="ARBA" id="ARBA00022989"/>
    </source>
</evidence>
<feature type="chain" id="PRO_5022267282" evidence="15">
    <location>
        <begin position="26"/>
        <end position="489"/>
    </location>
</feature>
<evidence type="ECO:0000256" key="2">
    <source>
        <dbReference type="ARBA" id="ARBA00022448"/>
    </source>
</evidence>
<dbReference type="InParanoid" id="A0A1S3J8U7"/>
<keyword evidence="7 15" id="KW-0406">Ion transport</keyword>
<dbReference type="InterPro" id="IPR018000">
    <property type="entry name" value="Neurotransmitter_ion_chnl_CS"/>
</dbReference>
<keyword evidence="10 19" id="KW-0675">Receptor</keyword>
<dbReference type="Proteomes" id="UP000085678">
    <property type="component" value="Unplaced"/>
</dbReference>
<gene>
    <name evidence="19" type="primary">LOC106171172</name>
</gene>
<organism evidence="18 19">
    <name type="scientific">Lingula anatina</name>
    <name type="common">Brachiopod</name>
    <name type="synonym">Lingula unguis</name>
    <dbReference type="NCBI Taxonomy" id="7574"/>
    <lineage>
        <taxon>Eukaryota</taxon>
        <taxon>Metazoa</taxon>
        <taxon>Spiralia</taxon>
        <taxon>Lophotrochozoa</taxon>
        <taxon>Brachiopoda</taxon>
        <taxon>Linguliformea</taxon>
        <taxon>Lingulata</taxon>
        <taxon>Lingulida</taxon>
        <taxon>Linguloidea</taxon>
        <taxon>Lingulidae</taxon>
        <taxon>Lingula</taxon>
    </lineage>
</organism>
<dbReference type="KEGG" id="lak:106171172"/>
<feature type="transmembrane region" description="Helical" evidence="15">
    <location>
        <begin position="270"/>
        <end position="288"/>
    </location>
</feature>
<evidence type="ECO:0000256" key="9">
    <source>
        <dbReference type="ARBA" id="ARBA00023157"/>
    </source>
</evidence>
<keyword evidence="5 15" id="KW-1133">Transmembrane helix</keyword>
<evidence type="ECO:0000313" key="19">
    <source>
        <dbReference type="RefSeq" id="XP_013406820.1"/>
    </source>
</evidence>
<feature type="signal peptide" evidence="15">
    <location>
        <begin position="1"/>
        <end position="25"/>
    </location>
</feature>
<dbReference type="PRINTS" id="PR00252">
    <property type="entry name" value="NRIONCHANNEL"/>
</dbReference>
<evidence type="ECO:0000259" key="16">
    <source>
        <dbReference type="Pfam" id="PF02931"/>
    </source>
</evidence>
<evidence type="ECO:0000256" key="7">
    <source>
        <dbReference type="ARBA" id="ARBA00023065"/>
    </source>
</evidence>
<dbReference type="GO" id="GO:0045211">
    <property type="term" value="C:postsynaptic membrane"/>
    <property type="evidence" value="ECO:0007669"/>
    <property type="project" value="InterPro"/>
</dbReference>
<keyword evidence="3" id="KW-1003">Cell membrane</keyword>
<dbReference type="InterPro" id="IPR006029">
    <property type="entry name" value="Neurotrans-gated_channel_TM"/>
</dbReference>
<dbReference type="InterPro" id="IPR036734">
    <property type="entry name" value="Neur_chan_lig-bd_sf"/>
</dbReference>
<dbReference type="GeneID" id="106171172"/>
<keyword evidence="4 15" id="KW-0812">Transmembrane</keyword>
<dbReference type="InterPro" id="IPR038050">
    <property type="entry name" value="Neuro_actylchol_rec"/>
</dbReference>
<keyword evidence="2 15" id="KW-0813">Transport</keyword>
<feature type="transmembrane region" description="Helical" evidence="15">
    <location>
        <begin position="300"/>
        <end position="325"/>
    </location>
</feature>
<evidence type="ECO:0000256" key="11">
    <source>
        <dbReference type="ARBA" id="ARBA00023180"/>
    </source>
</evidence>
<keyword evidence="9" id="KW-1015">Disulfide bond</keyword>
<evidence type="ECO:0000259" key="17">
    <source>
        <dbReference type="Pfam" id="PF02932"/>
    </source>
</evidence>
<dbReference type="Gene3D" id="1.20.58.390">
    <property type="entry name" value="Neurotransmitter-gated ion-channel transmembrane domain"/>
    <property type="match status" value="2"/>
</dbReference>
<dbReference type="PROSITE" id="PS00236">
    <property type="entry name" value="NEUROTR_ION_CHANNEL"/>
    <property type="match status" value="1"/>
</dbReference>
<dbReference type="GO" id="GO:0022848">
    <property type="term" value="F:acetylcholine-gated monoatomic cation-selective channel activity"/>
    <property type="evidence" value="ECO:0007669"/>
    <property type="project" value="InterPro"/>
</dbReference>
<dbReference type="CDD" id="cd18997">
    <property type="entry name" value="LGIC_ECD_nAChR"/>
    <property type="match status" value="1"/>
</dbReference>
<feature type="transmembrane region" description="Helical" evidence="15">
    <location>
        <begin position="239"/>
        <end position="258"/>
    </location>
</feature>
<dbReference type="CDD" id="cd19051">
    <property type="entry name" value="LGIC_TM_cation"/>
    <property type="match status" value="1"/>
</dbReference>
<dbReference type="AlphaFoldDB" id="A0A1S3J8U7"/>
<keyword evidence="15" id="KW-0732">Signal</keyword>
<evidence type="ECO:0000256" key="4">
    <source>
        <dbReference type="ARBA" id="ARBA00022692"/>
    </source>
</evidence>
<dbReference type="OMA" id="PCHIVHS"/>
<evidence type="ECO:0000313" key="18">
    <source>
        <dbReference type="Proteomes" id="UP000085678"/>
    </source>
</evidence>
<dbReference type="InterPro" id="IPR002394">
    <property type="entry name" value="Nicotinic_acetylcholine_rcpt"/>
</dbReference>
<dbReference type="FunCoup" id="A0A1S3J8U7">
    <property type="interactions" value="238"/>
</dbReference>
<dbReference type="PRINTS" id="PR00254">
    <property type="entry name" value="NICOTINICR"/>
</dbReference>
<keyword evidence="13 15" id="KW-0407">Ion channel</keyword>
<evidence type="ECO:0000256" key="14">
    <source>
        <dbReference type="ARBA" id="ARBA00034099"/>
    </source>
</evidence>
<dbReference type="PANTHER" id="PTHR18945">
    <property type="entry name" value="NEUROTRANSMITTER GATED ION CHANNEL"/>
    <property type="match status" value="1"/>
</dbReference>
<proteinExistence type="inferred from homology"/>
<evidence type="ECO:0000256" key="10">
    <source>
        <dbReference type="ARBA" id="ARBA00023170"/>
    </source>
</evidence>
<dbReference type="NCBIfam" id="TIGR00860">
    <property type="entry name" value="LIC"/>
    <property type="match status" value="1"/>
</dbReference>
<dbReference type="STRING" id="7574.A0A1S3J8U7"/>
<comment type="subcellular location">
    <subcellularLocation>
        <location evidence="14">Synaptic cell membrane</location>
        <topology evidence="14">Multi-pass membrane protein</topology>
    </subcellularLocation>
</comment>
<keyword evidence="18" id="KW-1185">Reference proteome</keyword>
<dbReference type="InterPro" id="IPR006201">
    <property type="entry name" value="Neur_channel"/>
</dbReference>
<dbReference type="Pfam" id="PF02931">
    <property type="entry name" value="Neur_chan_LBD"/>
    <property type="match status" value="1"/>
</dbReference>
<keyword evidence="11" id="KW-0325">Glycoprotein</keyword>
<evidence type="ECO:0000256" key="15">
    <source>
        <dbReference type="RuleBase" id="RU000687"/>
    </source>
</evidence>
<dbReference type="Pfam" id="PF02932">
    <property type="entry name" value="Neur_chan_memb"/>
    <property type="match status" value="1"/>
</dbReference>
<reference evidence="19" key="1">
    <citation type="submission" date="2025-08" db="UniProtKB">
        <authorList>
            <consortium name="RefSeq"/>
        </authorList>
    </citation>
    <scope>IDENTIFICATION</scope>
    <source>
        <tissue evidence="19">Gonads</tissue>
    </source>
</reference>
<dbReference type="OrthoDB" id="5975154at2759"/>
<dbReference type="SUPFAM" id="SSF90112">
    <property type="entry name" value="Neurotransmitter-gated ion-channel transmembrane pore"/>
    <property type="match status" value="1"/>
</dbReference>
<feature type="domain" description="Neurotransmitter-gated ion-channel ligand-binding" evidence="16">
    <location>
        <begin position="29"/>
        <end position="238"/>
    </location>
</feature>
<sequence>MGNSTKRLFLSLAMLLTVFFQESHQGKHERRLLDTLFVDRAHNVLERPVANEKDVLNVTFSLTLQQILDVDEKNQIIHTNIWLDMTWTDYTFIWNEAEFGNISAIRIPAGKLWKPDVLLYNSASEAFDGTYHTNVVIYSSGYMNWIPPGMFGSSCHIDITWFPFDMQFCKLKFGTWSYDGSQVDLVLKSEKGDISSFIKNGEWDLLGVTAKRNEIYYDCCPDTPYVDVTYTINIKRRTLYYGFNLIIPCVLLSLLAILTFMLPPDAGEKVSLAVTIMLSLTVFLMIVADVLPETSDAVPLIVIYFGMILALCSMSVVFSVLVLSYHHRADDTHDMPSWVKYGICEWLAWILFVSRPGKDLSRKAILQRQKLRKMEEKQRNSPSLLANVAEVDDYHRNGLMGVKVDRDTRSKEHFSSDSHACSTRNELRNIYKELKVITDKMKDDDSSSVVSSDWKFAAHVIDRLCLITFSAAIVICTLVVLASTPHGIM</sequence>
<evidence type="ECO:0000256" key="3">
    <source>
        <dbReference type="ARBA" id="ARBA00022475"/>
    </source>
</evidence>
<keyword evidence="6" id="KW-0770">Synapse</keyword>
<keyword evidence="12" id="KW-1071">Ligand-gated ion channel</keyword>
<evidence type="ECO:0000256" key="1">
    <source>
        <dbReference type="ARBA" id="ARBA00009237"/>
    </source>
</evidence>
<dbReference type="RefSeq" id="XP_013406820.1">
    <property type="nucleotide sequence ID" value="XM_013551366.1"/>
</dbReference>
<comment type="similarity">
    <text evidence="1">Belongs to the ligand-gated ion channel (TC 1.A.9) family. Acetylcholine receptor (TC 1.A.9.1) subfamily.</text>
</comment>
<evidence type="ECO:0000256" key="6">
    <source>
        <dbReference type="ARBA" id="ARBA00023018"/>
    </source>
</evidence>
<dbReference type="SUPFAM" id="SSF63712">
    <property type="entry name" value="Nicotinic receptor ligand binding domain-like"/>
    <property type="match status" value="1"/>
</dbReference>
<evidence type="ECO:0000256" key="8">
    <source>
        <dbReference type="ARBA" id="ARBA00023136"/>
    </source>
</evidence>
<feature type="transmembrane region" description="Helical" evidence="15">
    <location>
        <begin position="464"/>
        <end position="483"/>
    </location>
</feature>
<dbReference type="FunFam" id="1.20.58.390:FF:000073">
    <property type="entry name" value="Neuronal acetylcholine receptor subunit alpha-9-II"/>
    <property type="match status" value="1"/>
</dbReference>
<dbReference type="InterPro" id="IPR006202">
    <property type="entry name" value="Neur_chan_lig-bd"/>
</dbReference>
<accession>A0A1S3J8U7</accession>
<feature type="domain" description="Neurotransmitter-gated ion-channel transmembrane" evidence="17">
    <location>
        <begin position="245"/>
        <end position="480"/>
    </location>
</feature>
<dbReference type="GO" id="GO:0004888">
    <property type="term" value="F:transmembrane signaling receptor activity"/>
    <property type="evidence" value="ECO:0007669"/>
    <property type="project" value="InterPro"/>
</dbReference>
<protein>
    <submittedName>
        <fullName evidence="19">Neuronal acetylcholine receptor subunit alpha-7 isoform X2</fullName>
    </submittedName>
</protein>
<dbReference type="FunFam" id="2.70.170.10:FF:000016">
    <property type="entry name" value="Nicotinic acetylcholine receptor subunit"/>
    <property type="match status" value="1"/>
</dbReference>
<dbReference type="InterPro" id="IPR036719">
    <property type="entry name" value="Neuro-gated_channel_TM_sf"/>
</dbReference>
<dbReference type="Gene3D" id="2.70.170.10">
    <property type="entry name" value="Neurotransmitter-gated ion-channel ligand-binding domain"/>
    <property type="match status" value="1"/>
</dbReference>
<keyword evidence="8 15" id="KW-0472">Membrane</keyword>
<evidence type="ECO:0000256" key="13">
    <source>
        <dbReference type="ARBA" id="ARBA00023303"/>
    </source>
</evidence>
<evidence type="ECO:0000256" key="12">
    <source>
        <dbReference type="ARBA" id="ARBA00023286"/>
    </source>
</evidence>